<name>X1MEF8_9ZZZZ</name>
<dbReference type="SUPFAM" id="SSF101904">
    <property type="entry name" value="GyrA/ParC C-terminal domain-like"/>
    <property type="match status" value="1"/>
</dbReference>
<feature type="non-terminal residue" evidence="1">
    <location>
        <position position="1"/>
    </location>
</feature>
<dbReference type="GO" id="GO:0005524">
    <property type="term" value="F:ATP binding"/>
    <property type="evidence" value="ECO:0007669"/>
    <property type="project" value="InterPro"/>
</dbReference>
<dbReference type="EMBL" id="BARV01022002">
    <property type="protein sequence ID" value="GAI30032.1"/>
    <property type="molecule type" value="Genomic_DNA"/>
</dbReference>
<dbReference type="Pfam" id="PF03989">
    <property type="entry name" value="DNA_gyraseA_C"/>
    <property type="match status" value="1"/>
</dbReference>
<evidence type="ECO:0008006" key="2">
    <source>
        <dbReference type="Google" id="ProtNLM"/>
    </source>
</evidence>
<comment type="caution">
    <text evidence="1">The sequence shown here is derived from an EMBL/GenBank/DDBJ whole genome shotgun (WGS) entry which is preliminary data.</text>
</comment>
<sequence>TEKTGEVAAARLVSLSQQLMIISADGIIIRTPVKDEISIQKRSTQGVTLKELGRGDKVVAIACFG</sequence>
<organism evidence="1">
    <name type="scientific">marine sediment metagenome</name>
    <dbReference type="NCBI Taxonomy" id="412755"/>
    <lineage>
        <taxon>unclassified sequences</taxon>
        <taxon>metagenomes</taxon>
        <taxon>ecological metagenomes</taxon>
    </lineage>
</organism>
<dbReference type="GO" id="GO:0006265">
    <property type="term" value="P:DNA topological change"/>
    <property type="evidence" value="ECO:0007669"/>
    <property type="project" value="InterPro"/>
</dbReference>
<dbReference type="InterPro" id="IPR006691">
    <property type="entry name" value="GyrA/parC_rep"/>
</dbReference>
<proteinExistence type="predicted"/>
<gene>
    <name evidence="1" type="ORF">S06H3_36339</name>
</gene>
<dbReference type="Gene3D" id="2.120.10.90">
    <property type="entry name" value="DNA gyrase/topoisomerase IV, subunit A, C-terminal"/>
    <property type="match status" value="1"/>
</dbReference>
<evidence type="ECO:0000313" key="1">
    <source>
        <dbReference type="EMBL" id="GAI30032.1"/>
    </source>
</evidence>
<dbReference type="AlphaFoldDB" id="X1MEF8"/>
<dbReference type="GO" id="GO:0003916">
    <property type="term" value="F:DNA topoisomerase activity"/>
    <property type="evidence" value="ECO:0007669"/>
    <property type="project" value="InterPro"/>
</dbReference>
<reference evidence="1" key="1">
    <citation type="journal article" date="2014" name="Front. Microbiol.">
        <title>High frequency of phylogenetically diverse reductive dehalogenase-homologous genes in deep subseafloor sedimentary metagenomes.</title>
        <authorList>
            <person name="Kawai M."/>
            <person name="Futagami T."/>
            <person name="Toyoda A."/>
            <person name="Takaki Y."/>
            <person name="Nishi S."/>
            <person name="Hori S."/>
            <person name="Arai W."/>
            <person name="Tsubouchi T."/>
            <person name="Morono Y."/>
            <person name="Uchiyama I."/>
            <person name="Ito T."/>
            <person name="Fujiyama A."/>
            <person name="Inagaki F."/>
            <person name="Takami H."/>
        </authorList>
    </citation>
    <scope>NUCLEOTIDE SEQUENCE</scope>
    <source>
        <strain evidence="1">Expedition CK06-06</strain>
    </source>
</reference>
<protein>
    <recommendedName>
        <fullName evidence="2">DNA gyrase subunit A</fullName>
    </recommendedName>
</protein>
<dbReference type="GO" id="GO:0003677">
    <property type="term" value="F:DNA binding"/>
    <property type="evidence" value="ECO:0007669"/>
    <property type="project" value="InterPro"/>
</dbReference>
<dbReference type="InterPro" id="IPR035516">
    <property type="entry name" value="Gyrase/topoIV_suA_C"/>
</dbReference>
<accession>X1MEF8</accession>